<dbReference type="AlphaFoldDB" id="W7A3M4"/>
<protein>
    <submittedName>
        <fullName evidence="1">Uncharacterized protein</fullName>
    </submittedName>
</protein>
<sequence>TVRDVEHFSHYGATAQGEGQYERQPLHAYGKRKLSKRLPGVGGACRRRR</sequence>
<reference evidence="1 2" key="1">
    <citation type="journal article" date="2013" name="PLoS Genet.">
        <title>Comparative genome structure, secondary metabolite, and effector coding capacity across Cochliobolus pathogens.</title>
        <authorList>
            <person name="Condon B.J."/>
            <person name="Leng Y."/>
            <person name="Wu D."/>
            <person name="Bushley K.E."/>
            <person name="Ohm R.A."/>
            <person name="Otillar R."/>
            <person name="Martin J."/>
            <person name="Schackwitz W."/>
            <person name="Grimwood J."/>
            <person name="MohdZainudin N."/>
            <person name="Xue C."/>
            <person name="Wang R."/>
            <person name="Manning V.A."/>
            <person name="Dhillon B."/>
            <person name="Tu Z.J."/>
            <person name="Steffenson B.J."/>
            <person name="Salamov A."/>
            <person name="Sun H."/>
            <person name="Lowry S."/>
            <person name="LaButti K."/>
            <person name="Han J."/>
            <person name="Copeland A."/>
            <person name="Lindquist E."/>
            <person name="Barry K."/>
            <person name="Schmutz J."/>
            <person name="Baker S.E."/>
            <person name="Ciuffetti L.M."/>
            <person name="Grigoriev I.V."/>
            <person name="Zhong S."/>
            <person name="Turgeon B.G."/>
        </authorList>
    </citation>
    <scope>NUCLEOTIDE SEQUENCE [LARGE SCALE GENOMIC DNA]</scope>
    <source>
        <strain evidence="1 2">ATCC 44560</strain>
    </source>
</reference>
<dbReference type="HOGENOM" id="CLU_3147110_0_0_1"/>
<evidence type="ECO:0000313" key="2">
    <source>
        <dbReference type="Proteomes" id="UP000054032"/>
    </source>
</evidence>
<dbReference type="EMBL" id="KI963922">
    <property type="protein sequence ID" value="EUC50626.1"/>
    <property type="molecule type" value="Genomic_DNA"/>
</dbReference>
<dbReference type="RefSeq" id="XP_007682922.1">
    <property type="nucleotide sequence ID" value="XM_007684732.1"/>
</dbReference>
<keyword evidence="2" id="KW-1185">Reference proteome</keyword>
<dbReference type="Proteomes" id="UP000054032">
    <property type="component" value="Unassembled WGS sequence"/>
</dbReference>
<evidence type="ECO:0000313" key="1">
    <source>
        <dbReference type="EMBL" id="EUC50626.1"/>
    </source>
</evidence>
<dbReference type="GeneID" id="19125847"/>
<proteinExistence type="predicted"/>
<organism evidence="1 2">
    <name type="scientific">Bipolaris oryzae ATCC 44560</name>
    <dbReference type="NCBI Taxonomy" id="930090"/>
    <lineage>
        <taxon>Eukaryota</taxon>
        <taxon>Fungi</taxon>
        <taxon>Dikarya</taxon>
        <taxon>Ascomycota</taxon>
        <taxon>Pezizomycotina</taxon>
        <taxon>Dothideomycetes</taxon>
        <taxon>Pleosporomycetidae</taxon>
        <taxon>Pleosporales</taxon>
        <taxon>Pleosporineae</taxon>
        <taxon>Pleosporaceae</taxon>
        <taxon>Bipolaris</taxon>
    </lineage>
</organism>
<accession>W7A3M4</accession>
<dbReference type="KEGG" id="bor:COCMIDRAFT_81316"/>
<gene>
    <name evidence="1" type="ORF">COCMIDRAFT_81316</name>
</gene>
<name>W7A3M4_COCMI</name>
<feature type="non-terminal residue" evidence="1">
    <location>
        <position position="1"/>
    </location>
</feature>